<reference evidence="1" key="1">
    <citation type="submission" date="2022-12" db="EMBL/GenBank/DDBJ databases">
        <authorList>
            <person name="Petersen C."/>
        </authorList>
    </citation>
    <scope>NUCLEOTIDE SEQUENCE</scope>
    <source>
        <strain evidence="1">IBT 30728</strain>
    </source>
</reference>
<gene>
    <name evidence="1" type="ORF">N7539_002175</name>
</gene>
<organism evidence="1 2">
    <name type="scientific">Penicillium diatomitis</name>
    <dbReference type="NCBI Taxonomy" id="2819901"/>
    <lineage>
        <taxon>Eukaryota</taxon>
        <taxon>Fungi</taxon>
        <taxon>Dikarya</taxon>
        <taxon>Ascomycota</taxon>
        <taxon>Pezizomycotina</taxon>
        <taxon>Eurotiomycetes</taxon>
        <taxon>Eurotiomycetidae</taxon>
        <taxon>Eurotiales</taxon>
        <taxon>Aspergillaceae</taxon>
        <taxon>Penicillium</taxon>
    </lineage>
</organism>
<dbReference type="EMBL" id="JAPWDQ010000002">
    <property type="protein sequence ID" value="KAJ5493429.1"/>
    <property type="molecule type" value="Genomic_DNA"/>
</dbReference>
<dbReference type="RefSeq" id="XP_056793809.1">
    <property type="nucleotide sequence ID" value="XM_056931778.1"/>
</dbReference>
<dbReference type="Proteomes" id="UP001148312">
    <property type="component" value="Unassembled WGS sequence"/>
</dbReference>
<protein>
    <submittedName>
        <fullName evidence="1">Uncharacterized protein</fullName>
    </submittedName>
</protein>
<keyword evidence="2" id="KW-1185">Reference proteome</keyword>
<evidence type="ECO:0000313" key="1">
    <source>
        <dbReference type="EMBL" id="KAJ5493429.1"/>
    </source>
</evidence>
<sequence>MEIDSLNGFKANSLAYDEQGYPVSSGERWKNVGVKPGLLLFRRRPTRQSETVGMQRMLVCQF</sequence>
<dbReference type="GeneID" id="81622027"/>
<comment type="caution">
    <text evidence="1">The sequence shown here is derived from an EMBL/GenBank/DDBJ whole genome shotgun (WGS) entry which is preliminary data.</text>
</comment>
<proteinExistence type="predicted"/>
<dbReference type="AlphaFoldDB" id="A0A9W9XJD2"/>
<reference evidence="1" key="2">
    <citation type="journal article" date="2023" name="IMA Fungus">
        <title>Comparative genomic study of the Penicillium genus elucidates a diverse pangenome and 15 lateral gene transfer events.</title>
        <authorList>
            <person name="Petersen C."/>
            <person name="Sorensen T."/>
            <person name="Nielsen M.R."/>
            <person name="Sondergaard T.E."/>
            <person name="Sorensen J.L."/>
            <person name="Fitzpatrick D.A."/>
            <person name="Frisvad J.C."/>
            <person name="Nielsen K.L."/>
        </authorList>
    </citation>
    <scope>NUCLEOTIDE SEQUENCE</scope>
    <source>
        <strain evidence="1">IBT 30728</strain>
    </source>
</reference>
<accession>A0A9W9XJD2</accession>
<evidence type="ECO:0000313" key="2">
    <source>
        <dbReference type="Proteomes" id="UP001148312"/>
    </source>
</evidence>
<name>A0A9W9XJD2_9EURO</name>